<reference evidence="2 3" key="1">
    <citation type="submission" date="2020-03" db="EMBL/GenBank/DDBJ databases">
        <title>Genomic analysis of Bacteroides faecium CBA7301.</title>
        <authorList>
            <person name="Kim J."/>
            <person name="Roh S.W."/>
        </authorList>
    </citation>
    <scope>NUCLEOTIDE SEQUENCE [LARGE SCALE GENOMIC DNA]</scope>
    <source>
        <strain evidence="2 3">CBA7301</strain>
    </source>
</reference>
<sequence>MKMKNILLTGMMACIGISLFFSCQEEGLVLNGNDVSYINFNKDLTKDTTRISFEFYPLGEGMDVKIAEVPIEVAIFGKIQDKDLEFTIAIDEKMSTFPASQCILPEKCVFKSGQLLDTIYVKLKNFPDLKTTTKFVALRINAGDEVGEGIANYSRAIIAVTDRLVKPDWWDYKDIEYYGEYYSSVDWYYLGDYSDTKFRMFLEVLQENDDELFDGKDRVKLRKYSLSLKYKVAEENARRGPDNPLRDEKGVIIEVPVAG</sequence>
<dbReference type="InterPro" id="IPR032299">
    <property type="entry name" value="DUF4843"/>
</dbReference>
<dbReference type="RefSeq" id="WP_167961004.1">
    <property type="nucleotide sequence ID" value="NZ_CP050831.1"/>
</dbReference>
<protein>
    <submittedName>
        <fullName evidence="2">DUF4843 domain-containing protein</fullName>
    </submittedName>
</protein>
<organism evidence="2 3">
    <name type="scientific">Bacteroides faecium</name>
    <dbReference type="NCBI Taxonomy" id="2715212"/>
    <lineage>
        <taxon>Bacteria</taxon>
        <taxon>Pseudomonadati</taxon>
        <taxon>Bacteroidota</taxon>
        <taxon>Bacteroidia</taxon>
        <taxon>Bacteroidales</taxon>
        <taxon>Bacteroidaceae</taxon>
        <taxon>Bacteroides</taxon>
    </lineage>
</organism>
<keyword evidence="1" id="KW-0732">Signal</keyword>
<dbReference type="Pfam" id="PF16132">
    <property type="entry name" value="DUF4843"/>
    <property type="match status" value="1"/>
</dbReference>
<accession>A0A6H0KM53</accession>
<dbReference type="EMBL" id="CP050831">
    <property type="protein sequence ID" value="QIU93658.1"/>
    <property type="molecule type" value="Genomic_DNA"/>
</dbReference>
<dbReference type="PROSITE" id="PS51257">
    <property type="entry name" value="PROKAR_LIPOPROTEIN"/>
    <property type="match status" value="1"/>
</dbReference>
<evidence type="ECO:0000256" key="1">
    <source>
        <dbReference type="SAM" id="SignalP"/>
    </source>
</evidence>
<evidence type="ECO:0000313" key="2">
    <source>
        <dbReference type="EMBL" id="QIU93658.1"/>
    </source>
</evidence>
<dbReference type="KEGG" id="bfc:BacF7301_05610"/>
<dbReference type="Proteomes" id="UP000501780">
    <property type="component" value="Chromosome"/>
</dbReference>
<evidence type="ECO:0000313" key="3">
    <source>
        <dbReference type="Proteomes" id="UP000501780"/>
    </source>
</evidence>
<feature type="chain" id="PRO_5026274564" evidence="1">
    <location>
        <begin position="24"/>
        <end position="259"/>
    </location>
</feature>
<feature type="signal peptide" evidence="1">
    <location>
        <begin position="1"/>
        <end position="23"/>
    </location>
</feature>
<keyword evidence="3" id="KW-1185">Reference proteome</keyword>
<gene>
    <name evidence="2" type="ORF">BacF7301_05610</name>
</gene>
<name>A0A6H0KM53_9BACE</name>
<proteinExistence type="predicted"/>
<dbReference type="AlphaFoldDB" id="A0A6H0KM53"/>